<dbReference type="AlphaFoldDB" id="A0A844G7A6"/>
<sequence>MSIKIRSKKFHYRFMVAGVSYSGICKGCEIPPGASAREIATLKKRAEHFEASERARIRRENEELKEVERDIRRNKTVVALVENYKYELTGGHPVLLDEAFELAALKPSRRIAQSSYAGLKKTGRISVPI</sequence>
<dbReference type="EMBL" id="VUNS01000032">
    <property type="protein sequence ID" value="MST99246.1"/>
    <property type="molecule type" value="Genomic_DNA"/>
</dbReference>
<evidence type="ECO:0000313" key="3">
    <source>
        <dbReference type="Proteomes" id="UP000435649"/>
    </source>
</evidence>
<evidence type="ECO:0000256" key="1">
    <source>
        <dbReference type="SAM" id="Coils"/>
    </source>
</evidence>
<evidence type="ECO:0000313" key="2">
    <source>
        <dbReference type="EMBL" id="MST99246.1"/>
    </source>
</evidence>
<keyword evidence="1" id="KW-0175">Coiled coil</keyword>
<name>A0A844G7A6_9BACT</name>
<organism evidence="2 3">
    <name type="scientific">Victivallis lenta</name>
    <dbReference type="NCBI Taxonomy" id="2606640"/>
    <lineage>
        <taxon>Bacteria</taxon>
        <taxon>Pseudomonadati</taxon>
        <taxon>Lentisphaerota</taxon>
        <taxon>Lentisphaeria</taxon>
        <taxon>Victivallales</taxon>
        <taxon>Victivallaceae</taxon>
        <taxon>Victivallis</taxon>
    </lineage>
</organism>
<reference evidence="2 3" key="1">
    <citation type="submission" date="2019-08" db="EMBL/GenBank/DDBJ databases">
        <title>In-depth cultivation of the pig gut microbiome towards novel bacterial diversity and tailored functional studies.</title>
        <authorList>
            <person name="Wylensek D."/>
            <person name="Hitch T.C.A."/>
            <person name="Clavel T."/>
        </authorList>
    </citation>
    <scope>NUCLEOTIDE SEQUENCE [LARGE SCALE GENOMIC DNA]</scope>
    <source>
        <strain evidence="2 3">BBE-744-WT-12</strain>
    </source>
</reference>
<dbReference type="RefSeq" id="WP_154420435.1">
    <property type="nucleotide sequence ID" value="NZ_DBFCGB010000166.1"/>
</dbReference>
<accession>A0A844G7A6</accession>
<protein>
    <submittedName>
        <fullName evidence="2">Uncharacterized protein</fullName>
    </submittedName>
</protein>
<proteinExistence type="predicted"/>
<gene>
    <name evidence="2" type="ORF">FYJ85_19650</name>
</gene>
<comment type="caution">
    <text evidence="2">The sequence shown here is derived from an EMBL/GenBank/DDBJ whole genome shotgun (WGS) entry which is preliminary data.</text>
</comment>
<dbReference type="Proteomes" id="UP000435649">
    <property type="component" value="Unassembled WGS sequence"/>
</dbReference>
<keyword evidence="3" id="KW-1185">Reference proteome</keyword>
<feature type="coiled-coil region" evidence="1">
    <location>
        <begin position="50"/>
        <end position="77"/>
    </location>
</feature>